<evidence type="ECO:0000313" key="2">
    <source>
        <dbReference type="EMBL" id="CAK5275624.1"/>
    </source>
</evidence>
<dbReference type="EMBL" id="CAVNYO010000405">
    <property type="protein sequence ID" value="CAK5275624.1"/>
    <property type="molecule type" value="Genomic_DNA"/>
</dbReference>
<dbReference type="AlphaFoldDB" id="A0AAD2HF67"/>
<reference evidence="2" key="1">
    <citation type="submission" date="2023-11" db="EMBL/GenBank/DDBJ databases">
        <authorList>
            <person name="De Vega J J."/>
            <person name="De Vega J J."/>
        </authorList>
    </citation>
    <scope>NUCLEOTIDE SEQUENCE</scope>
</reference>
<sequence length="117" mass="13069">MSQQAMPQSDGALTKRFRSSLRASSFTPTILRSIRAIESSRNTTISWSKNLMRHGLVPKCICGTRDFKRPTTLDSSGRLGRLAFRVMSKGPGTSTKCVDRNMDGRGTREECPCWDEP</sequence>
<name>A0AAD2HF67_9AGAR</name>
<feature type="compositionally biased region" description="Basic and acidic residues" evidence="1">
    <location>
        <begin position="97"/>
        <end position="111"/>
    </location>
</feature>
<protein>
    <submittedName>
        <fullName evidence="2">Uncharacterized protein</fullName>
    </submittedName>
</protein>
<proteinExistence type="predicted"/>
<dbReference type="Proteomes" id="UP001295794">
    <property type="component" value="Unassembled WGS sequence"/>
</dbReference>
<accession>A0AAD2HF67</accession>
<comment type="caution">
    <text evidence="2">The sequence shown here is derived from an EMBL/GenBank/DDBJ whole genome shotgun (WGS) entry which is preliminary data.</text>
</comment>
<gene>
    <name evidence="2" type="ORF">MYCIT1_LOCUS23516</name>
</gene>
<evidence type="ECO:0000313" key="3">
    <source>
        <dbReference type="Proteomes" id="UP001295794"/>
    </source>
</evidence>
<organism evidence="2 3">
    <name type="scientific">Mycena citricolor</name>
    <dbReference type="NCBI Taxonomy" id="2018698"/>
    <lineage>
        <taxon>Eukaryota</taxon>
        <taxon>Fungi</taxon>
        <taxon>Dikarya</taxon>
        <taxon>Basidiomycota</taxon>
        <taxon>Agaricomycotina</taxon>
        <taxon>Agaricomycetes</taxon>
        <taxon>Agaricomycetidae</taxon>
        <taxon>Agaricales</taxon>
        <taxon>Marasmiineae</taxon>
        <taxon>Mycenaceae</taxon>
        <taxon>Mycena</taxon>
    </lineage>
</organism>
<evidence type="ECO:0000256" key="1">
    <source>
        <dbReference type="SAM" id="MobiDB-lite"/>
    </source>
</evidence>
<keyword evidence="3" id="KW-1185">Reference proteome</keyword>
<feature type="region of interest" description="Disordered" evidence="1">
    <location>
        <begin position="95"/>
        <end position="117"/>
    </location>
</feature>